<keyword evidence="1" id="KW-0472">Membrane</keyword>
<accession>A0A1B1DWL4</accession>
<organism evidence="2 3">
    <name type="scientific">Plasmodium coatneyi</name>
    <dbReference type="NCBI Taxonomy" id="208452"/>
    <lineage>
        <taxon>Eukaryota</taxon>
        <taxon>Sar</taxon>
        <taxon>Alveolata</taxon>
        <taxon>Apicomplexa</taxon>
        <taxon>Aconoidasida</taxon>
        <taxon>Haemosporida</taxon>
        <taxon>Plasmodiidae</taxon>
        <taxon>Plasmodium</taxon>
    </lineage>
</organism>
<feature type="transmembrane region" description="Helical" evidence="1">
    <location>
        <begin position="240"/>
        <end position="260"/>
    </location>
</feature>
<reference evidence="3" key="1">
    <citation type="submission" date="2016-06" db="EMBL/GenBank/DDBJ databases">
        <title>First high quality genome sequence of Plasmodium coatneyi using continuous long reads from single molecule, real-time sequencing.</title>
        <authorList>
            <person name="Chien J.-T."/>
            <person name="Pakala S.B."/>
            <person name="Geraldo J.A."/>
            <person name="Lapp S.A."/>
            <person name="Barnwell J.W."/>
            <person name="Kissinger J.C."/>
            <person name="Galinski M.R."/>
            <person name="Humphrey J.C."/>
        </authorList>
    </citation>
    <scope>NUCLEOTIDE SEQUENCE [LARGE SCALE GENOMIC DNA]</scope>
    <source>
        <strain evidence="3">Hackeri</strain>
    </source>
</reference>
<name>A0A1B1DWL4_9APIC</name>
<keyword evidence="1" id="KW-0812">Transmembrane</keyword>
<dbReference type="EMBL" id="CP016244">
    <property type="protein sequence ID" value="ANQ07140.1"/>
    <property type="molecule type" value="Genomic_DNA"/>
</dbReference>
<dbReference type="GeneID" id="30908010"/>
<dbReference type="Proteomes" id="UP000092716">
    <property type="component" value="Chromosome 6"/>
</dbReference>
<evidence type="ECO:0000256" key="1">
    <source>
        <dbReference type="SAM" id="Phobius"/>
    </source>
</evidence>
<dbReference type="KEGG" id="pcot:PCOAH_00012840"/>
<sequence length="271" mass="30463">MVQETTGTLTKEDLAKLPSYKEFYSKFNDGCGGCDRESWVQGLKENFDGQHTSISKHTDKIKNTWCCVSKMDKSGQPLYGQRCNFLYYWIGDFLFRNVEDATMVPVTLSLICRNIKTTYLSERHGLICETTEKELFNNRKLIFDYWQDYKTIQSLMKSSDSNCNATYGSYLQSIVAAYNSVNANCTDPANSKGPYCTKFQEMFNGGGIPKPSELICAEEHSEKSSTQHHSGHPELGAAPIVSSALATTIGIGTAIVFYLYKVIVMNIIFKI</sequence>
<evidence type="ECO:0000313" key="3">
    <source>
        <dbReference type="Proteomes" id="UP000092716"/>
    </source>
</evidence>
<proteinExistence type="predicted"/>
<dbReference type="VEuPathDB" id="PlasmoDB:PCOAH_00012840"/>
<dbReference type="OrthoDB" id="381419at2759"/>
<protein>
    <submittedName>
        <fullName evidence="2">Variable surface protein Vir7-like protein</fullName>
    </submittedName>
</protein>
<dbReference type="AlphaFoldDB" id="A0A1B1DWL4"/>
<evidence type="ECO:0000313" key="2">
    <source>
        <dbReference type="EMBL" id="ANQ07140.1"/>
    </source>
</evidence>
<keyword evidence="3" id="KW-1185">Reference proteome</keyword>
<keyword evidence="1" id="KW-1133">Transmembrane helix</keyword>
<dbReference type="InterPro" id="IPR008780">
    <property type="entry name" value="Plasmodium_Vir"/>
</dbReference>
<dbReference type="Pfam" id="PF05795">
    <property type="entry name" value="Plasmodium_Vir"/>
    <property type="match status" value="1"/>
</dbReference>
<dbReference type="RefSeq" id="XP_019913835.1">
    <property type="nucleotide sequence ID" value="XM_020058093.1"/>
</dbReference>
<gene>
    <name evidence="2" type="ORF">PCOAH_00012840</name>
</gene>